<dbReference type="OrthoDB" id="1882482at2"/>
<keyword evidence="1" id="KW-0862">Zinc</keyword>
<dbReference type="SUPFAM" id="SSF158745">
    <property type="entry name" value="LanC-like"/>
    <property type="match status" value="1"/>
</dbReference>
<dbReference type="AlphaFoldDB" id="A0A4R4NDL4"/>
<evidence type="ECO:0000313" key="3">
    <source>
        <dbReference type="Proteomes" id="UP000295431"/>
    </source>
</evidence>
<dbReference type="RefSeq" id="WP_131944579.1">
    <property type="nucleotide sequence ID" value="NZ_BAAAMX010000050.1"/>
</dbReference>
<feature type="binding site" evidence="1">
    <location>
        <position position="291"/>
    </location>
    <ligand>
        <name>Zn(2+)</name>
        <dbReference type="ChEBI" id="CHEBI:29105"/>
    </ligand>
</feature>
<keyword evidence="3" id="KW-1185">Reference proteome</keyword>
<feature type="binding site" evidence="1">
    <location>
        <position position="290"/>
    </location>
    <ligand>
        <name>Zn(2+)</name>
        <dbReference type="ChEBI" id="CHEBI:29105"/>
    </ligand>
</feature>
<sequence>MNRGQNLAEGAAGIALLHLETGDWEAAYAALQEAVAEGVSVAAGASLYYGAPALAFVLAASDRAGLDQARAVTAAGTATVTRHRLEAAHRRIDQRRRPAYAEFDLIRGLTGLGVAMRRIGTLDLLGEVLTYLVRLTEPLDGLPGWWCPTGPNRTTPGPAGGHSNHGMAHGITGPLALMALTMRDGLHVDGQAAALNRICQWLDHWERQTETGQAWWPEILTLDELRRGSSAQRDPWRPSWCYGTPGIARAQQLAAHALGDTARQHKAEAAFTAAVSDPEQLARLTCRGLCHGTGGPLAAGRQISADALTPIPVAHLLERHRRTAPRSDEPPGLLDGTAGADLAATGTATSWDACLLLC</sequence>
<comment type="caution">
    <text evidence="2">The sequence shown here is derived from an EMBL/GenBank/DDBJ whole genome shotgun (WGS) entry which is preliminary data.</text>
</comment>
<dbReference type="EMBL" id="SMJW01000309">
    <property type="protein sequence ID" value="TDC05257.1"/>
    <property type="molecule type" value="Genomic_DNA"/>
</dbReference>
<dbReference type="InterPro" id="IPR033889">
    <property type="entry name" value="LanC"/>
</dbReference>
<dbReference type="Pfam" id="PF05147">
    <property type="entry name" value="LANC_like"/>
    <property type="match status" value="1"/>
</dbReference>
<keyword evidence="1" id="KW-0479">Metal-binding</keyword>
<dbReference type="PRINTS" id="PR01955">
    <property type="entry name" value="LANCFRANKIA"/>
</dbReference>
<dbReference type="GO" id="GO:0031179">
    <property type="term" value="P:peptide modification"/>
    <property type="evidence" value="ECO:0007669"/>
    <property type="project" value="InterPro"/>
</dbReference>
<reference evidence="2 3" key="1">
    <citation type="submission" date="2019-03" db="EMBL/GenBank/DDBJ databases">
        <title>Draft genome sequences of novel Actinobacteria.</title>
        <authorList>
            <person name="Sahin N."/>
            <person name="Ay H."/>
            <person name="Saygin H."/>
        </authorList>
    </citation>
    <scope>NUCLEOTIDE SEQUENCE [LARGE SCALE GENOMIC DNA]</scope>
    <source>
        <strain evidence="2 3">DSM 45347</strain>
    </source>
</reference>
<name>A0A4R4NDL4_9ACTN</name>
<dbReference type="CDD" id="cd04793">
    <property type="entry name" value="LanC"/>
    <property type="match status" value="1"/>
</dbReference>
<dbReference type="InterPro" id="IPR007822">
    <property type="entry name" value="LANC-like"/>
</dbReference>
<protein>
    <submittedName>
        <fullName evidence="2">Lanthionine synthetase</fullName>
    </submittedName>
</protein>
<accession>A0A4R4NDL4</accession>
<gene>
    <name evidence="2" type="ORF">E1284_35690</name>
</gene>
<dbReference type="Gene3D" id="1.50.10.20">
    <property type="match status" value="1"/>
</dbReference>
<dbReference type="PRINTS" id="PR01950">
    <property type="entry name" value="LANCSUPER"/>
</dbReference>
<feature type="binding site" evidence="1">
    <location>
        <position position="241"/>
    </location>
    <ligand>
        <name>Zn(2+)</name>
        <dbReference type="ChEBI" id="CHEBI:29105"/>
    </ligand>
</feature>
<dbReference type="Proteomes" id="UP000295431">
    <property type="component" value="Unassembled WGS sequence"/>
</dbReference>
<dbReference type="GO" id="GO:0046872">
    <property type="term" value="F:metal ion binding"/>
    <property type="evidence" value="ECO:0007669"/>
    <property type="project" value="UniProtKB-KW"/>
</dbReference>
<proteinExistence type="predicted"/>
<dbReference type="SMART" id="SM01260">
    <property type="entry name" value="LANC_like"/>
    <property type="match status" value="1"/>
</dbReference>
<evidence type="ECO:0000313" key="2">
    <source>
        <dbReference type="EMBL" id="TDC05257.1"/>
    </source>
</evidence>
<organism evidence="2 3">
    <name type="scientific">Actinomadura bangladeshensis</name>
    <dbReference type="NCBI Taxonomy" id="453573"/>
    <lineage>
        <taxon>Bacteria</taxon>
        <taxon>Bacillati</taxon>
        <taxon>Actinomycetota</taxon>
        <taxon>Actinomycetes</taxon>
        <taxon>Streptosporangiales</taxon>
        <taxon>Thermomonosporaceae</taxon>
        <taxon>Actinomadura</taxon>
    </lineage>
</organism>
<evidence type="ECO:0000256" key="1">
    <source>
        <dbReference type="PIRSR" id="PIRSR607822-1"/>
    </source>
</evidence>